<evidence type="ECO:0000313" key="2">
    <source>
        <dbReference type="Proteomes" id="UP000011135"/>
    </source>
</evidence>
<dbReference type="STRING" id="1237149.C900_03346"/>
<dbReference type="EMBL" id="AMZN01000048">
    <property type="protein sequence ID" value="ELR70911.1"/>
    <property type="molecule type" value="Genomic_DNA"/>
</dbReference>
<dbReference type="AlphaFoldDB" id="L8JPM3"/>
<sequence>MKTNKTNPLSLVFFSLCLLMAFSSYGKERSAKEDRVKSLVIFSITKYVQWPDDDNEIVIGILSDDQELLRTFNEIASQRSSARKIVIKSFSSLENALKKSDLLFIPHEMSAAVENISEINTQNVLIVTEKEGLAKHGSAINFVTVDGKLRFEMNKKAVERSGLRVSSKLAEMAIEV</sequence>
<dbReference type="RefSeq" id="WP_009580712.1">
    <property type="nucleotide sequence ID" value="NZ_AMZN01000048.1"/>
</dbReference>
<dbReference type="Proteomes" id="UP000011135">
    <property type="component" value="Unassembled WGS sequence"/>
</dbReference>
<dbReference type="eggNOG" id="ENOG5030I9W">
    <property type="taxonomic scope" value="Bacteria"/>
</dbReference>
<dbReference type="InterPro" id="IPR025293">
    <property type="entry name" value="YfiR/HmsC-like"/>
</dbReference>
<accession>L8JPM3</accession>
<organism evidence="1 2">
    <name type="scientific">Fulvivirga imtechensis AK7</name>
    <dbReference type="NCBI Taxonomy" id="1237149"/>
    <lineage>
        <taxon>Bacteria</taxon>
        <taxon>Pseudomonadati</taxon>
        <taxon>Bacteroidota</taxon>
        <taxon>Cytophagia</taxon>
        <taxon>Cytophagales</taxon>
        <taxon>Fulvivirgaceae</taxon>
        <taxon>Fulvivirga</taxon>
    </lineage>
</organism>
<reference evidence="1 2" key="1">
    <citation type="submission" date="2012-12" db="EMBL/GenBank/DDBJ databases">
        <title>Genome assembly of Fulvivirga imtechensis AK7.</title>
        <authorList>
            <person name="Nupur N."/>
            <person name="Khatri I."/>
            <person name="Kumar R."/>
            <person name="Subramanian S."/>
            <person name="Pinnaka A."/>
        </authorList>
    </citation>
    <scope>NUCLEOTIDE SEQUENCE [LARGE SCALE GENOMIC DNA]</scope>
    <source>
        <strain evidence="1 2">AK7</strain>
    </source>
</reference>
<gene>
    <name evidence="1" type="ORF">C900_03346</name>
</gene>
<evidence type="ECO:0008006" key="3">
    <source>
        <dbReference type="Google" id="ProtNLM"/>
    </source>
</evidence>
<dbReference type="Pfam" id="PF13689">
    <property type="entry name" value="DUF4154"/>
    <property type="match status" value="1"/>
</dbReference>
<protein>
    <recommendedName>
        <fullName evidence="3">Transmembrane protein</fullName>
    </recommendedName>
</protein>
<name>L8JPM3_9BACT</name>
<dbReference type="OrthoDB" id="1342147at2"/>
<proteinExistence type="predicted"/>
<keyword evidence="2" id="KW-1185">Reference proteome</keyword>
<evidence type="ECO:0000313" key="1">
    <source>
        <dbReference type="EMBL" id="ELR70911.1"/>
    </source>
</evidence>
<comment type="caution">
    <text evidence="1">The sequence shown here is derived from an EMBL/GenBank/DDBJ whole genome shotgun (WGS) entry which is preliminary data.</text>
</comment>